<keyword evidence="1" id="KW-0732">Signal</keyword>
<dbReference type="EMBL" id="JAHQIW010000849">
    <property type="protein sequence ID" value="KAJ1350368.1"/>
    <property type="molecule type" value="Genomic_DNA"/>
</dbReference>
<keyword evidence="4" id="KW-1185">Reference proteome</keyword>
<name>A0AAD5QFR7_PARTN</name>
<dbReference type="InterPro" id="IPR014044">
    <property type="entry name" value="CAP_dom"/>
</dbReference>
<evidence type="ECO:0000313" key="3">
    <source>
        <dbReference type="EMBL" id="KAJ1350368.1"/>
    </source>
</evidence>
<dbReference type="InterPro" id="IPR035940">
    <property type="entry name" value="CAP_sf"/>
</dbReference>
<dbReference type="SMART" id="SM00198">
    <property type="entry name" value="SCP"/>
    <property type="match status" value="1"/>
</dbReference>
<dbReference type="Proteomes" id="UP001196413">
    <property type="component" value="Unassembled WGS sequence"/>
</dbReference>
<gene>
    <name evidence="3" type="ORF">KIN20_006144</name>
</gene>
<feature type="chain" id="PRO_5042235050" description="SCP domain-containing protein" evidence="1">
    <location>
        <begin position="21"/>
        <end position="259"/>
    </location>
</feature>
<feature type="domain" description="SCP" evidence="2">
    <location>
        <begin position="51"/>
        <end position="225"/>
    </location>
</feature>
<proteinExistence type="predicted"/>
<organism evidence="3 4">
    <name type="scientific">Parelaphostrongylus tenuis</name>
    <name type="common">Meningeal worm</name>
    <dbReference type="NCBI Taxonomy" id="148309"/>
    <lineage>
        <taxon>Eukaryota</taxon>
        <taxon>Metazoa</taxon>
        <taxon>Ecdysozoa</taxon>
        <taxon>Nematoda</taxon>
        <taxon>Chromadorea</taxon>
        <taxon>Rhabditida</taxon>
        <taxon>Rhabditina</taxon>
        <taxon>Rhabditomorpha</taxon>
        <taxon>Strongyloidea</taxon>
        <taxon>Metastrongylidae</taxon>
        <taxon>Parelaphostrongylus</taxon>
    </lineage>
</organism>
<sequence>MNTGVAAFILTVSIFAEISGDSNTQGSEIPTDIDITKYYPEECENSMKYPSDFRFLVWSHHNSLRGVLQMGQEKNGNEKEDNKFPTSSNMGLLKYDCELERSALNISRLCQITTEYDFSHLGSNSEIFPLSSTTSALMSSVDDFNSEKNSEFFERMLNIIETWWSTSKKSPPLENLMPTEKNRPMIPFLQMANGYATKVGCAYSICSSSVSSSSDLSAKFVCRYGDQFISENKPLYMDGKPCDTCPDSCYKLDQLCVEA</sequence>
<dbReference type="AlphaFoldDB" id="A0AAD5QFR7"/>
<protein>
    <recommendedName>
        <fullName evidence="2">SCP domain-containing protein</fullName>
    </recommendedName>
</protein>
<reference evidence="3" key="1">
    <citation type="submission" date="2021-06" db="EMBL/GenBank/DDBJ databases">
        <title>Parelaphostrongylus tenuis whole genome reference sequence.</title>
        <authorList>
            <person name="Garwood T.J."/>
            <person name="Larsen P.A."/>
            <person name="Fountain-Jones N.M."/>
            <person name="Garbe J.R."/>
            <person name="Macchietto M.G."/>
            <person name="Kania S.A."/>
            <person name="Gerhold R.W."/>
            <person name="Richards J.E."/>
            <person name="Wolf T.M."/>
        </authorList>
    </citation>
    <scope>NUCLEOTIDE SEQUENCE</scope>
    <source>
        <strain evidence="3">MNPRO001-30</strain>
        <tissue evidence="3">Meninges</tissue>
    </source>
</reference>
<evidence type="ECO:0000259" key="2">
    <source>
        <dbReference type="SMART" id="SM00198"/>
    </source>
</evidence>
<comment type="caution">
    <text evidence="3">The sequence shown here is derived from an EMBL/GenBank/DDBJ whole genome shotgun (WGS) entry which is preliminary data.</text>
</comment>
<evidence type="ECO:0000256" key="1">
    <source>
        <dbReference type="SAM" id="SignalP"/>
    </source>
</evidence>
<accession>A0AAD5QFR7</accession>
<feature type="signal peptide" evidence="1">
    <location>
        <begin position="1"/>
        <end position="20"/>
    </location>
</feature>
<dbReference type="CDD" id="cd05380">
    <property type="entry name" value="CAP_euk"/>
    <property type="match status" value="1"/>
</dbReference>
<dbReference type="Pfam" id="PF00188">
    <property type="entry name" value="CAP"/>
    <property type="match status" value="1"/>
</dbReference>
<dbReference type="Gene3D" id="3.40.33.10">
    <property type="entry name" value="CAP"/>
    <property type="match status" value="1"/>
</dbReference>
<evidence type="ECO:0000313" key="4">
    <source>
        <dbReference type="Proteomes" id="UP001196413"/>
    </source>
</evidence>
<dbReference type="SUPFAM" id="SSF55797">
    <property type="entry name" value="PR-1-like"/>
    <property type="match status" value="1"/>
</dbReference>